<dbReference type="PROSITE" id="PS51910">
    <property type="entry name" value="GH18_2"/>
    <property type="match status" value="1"/>
</dbReference>
<dbReference type="InParanoid" id="A0A1I5Y0I1"/>
<dbReference type="SMART" id="SM00060">
    <property type="entry name" value="FN3"/>
    <property type="match status" value="1"/>
</dbReference>
<gene>
    <name evidence="8" type="ORF">SAMN04489713_12916</name>
</gene>
<evidence type="ECO:0000256" key="3">
    <source>
        <dbReference type="ARBA" id="ARBA00023326"/>
    </source>
</evidence>
<dbReference type="InterPro" id="IPR013783">
    <property type="entry name" value="Ig-like_fold"/>
</dbReference>
<dbReference type="GeneID" id="99650764"/>
<dbReference type="OrthoDB" id="99456at2"/>
<dbReference type="eggNOG" id="COG5297">
    <property type="taxonomic scope" value="Bacteria"/>
</dbReference>
<dbReference type="PROSITE" id="PS50853">
    <property type="entry name" value="FN3"/>
    <property type="match status" value="1"/>
</dbReference>
<keyword evidence="2" id="KW-0326">Glycosidase</keyword>
<evidence type="ECO:0000259" key="5">
    <source>
        <dbReference type="PROSITE" id="PS50853"/>
    </source>
</evidence>
<protein>
    <submittedName>
        <fullName evidence="8">Fibronectin type III domain-containing protein</fullName>
    </submittedName>
</protein>
<evidence type="ECO:0000256" key="1">
    <source>
        <dbReference type="ARBA" id="ARBA00023277"/>
    </source>
</evidence>
<dbReference type="SUPFAM" id="SSF49265">
    <property type="entry name" value="Fibronectin type III"/>
    <property type="match status" value="1"/>
</dbReference>
<dbReference type="PANTHER" id="PTHR42976">
    <property type="entry name" value="BIFUNCTIONAL CHITINASE/LYSOZYME-RELATED"/>
    <property type="match status" value="1"/>
</dbReference>
<feature type="domain" description="CBM2" evidence="6">
    <location>
        <begin position="26"/>
        <end position="133"/>
    </location>
</feature>
<dbReference type="InterPro" id="IPR001919">
    <property type="entry name" value="CBD2"/>
</dbReference>
<feature type="chain" id="PRO_5010256995" evidence="4">
    <location>
        <begin position="31"/>
        <end position="519"/>
    </location>
</feature>
<dbReference type="Gene3D" id="2.60.40.10">
    <property type="entry name" value="Immunoglobulins"/>
    <property type="match status" value="1"/>
</dbReference>
<evidence type="ECO:0000259" key="7">
    <source>
        <dbReference type="PROSITE" id="PS51910"/>
    </source>
</evidence>
<evidence type="ECO:0000313" key="9">
    <source>
        <dbReference type="Proteomes" id="UP000183413"/>
    </source>
</evidence>
<dbReference type="SMART" id="SM00637">
    <property type="entry name" value="CBD_II"/>
    <property type="match status" value="1"/>
</dbReference>
<feature type="domain" description="GH18" evidence="7">
    <location>
        <begin position="230"/>
        <end position="519"/>
    </location>
</feature>
<dbReference type="GO" id="GO:0004553">
    <property type="term" value="F:hydrolase activity, hydrolyzing O-glycosyl compounds"/>
    <property type="evidence" value="ECO:0007669"/>
    <property type="project" value="InterPro"/>
</dbReference>
<dbReference type="InterPro" id="IPR017853">
    <property type="entry name" value="GH"/>
</dbReference>
<feature type="signal peptide" evidence="4">
    <location>
        <begin position="1"/>
        <end position="30"/>
    </location>
</feature>
<dbReference type="CDD" id="cd06543">
    <property type="entry name" value="GH18_PF-ChiA-like"/>
    <property type="match status" value="1"/>
</dbReference>
<evidence type="ECO:0000259" key="6">
    <source>
        <dbReference type="PROSITE" id="PS51173"/>
    </source>
</evidence>
<name>A0A1I5Y0I1_9ACTN</name>
<dbReference type="RefSeq" id="WP_024935150.1">
    <property type="nucleotide sequence ID" value="NZ_CP083237.1"/>
</dbReference>
<accession>A0A1I5Y0I1</accession>
<dbReference type="InterPro" id="IPR001223">
    <property type="entry name" value="Glyco_hydro18_cat"/>
</dbReference>
<evidence type="ECO:0000256" key="2">
    <source>
        <dbReference type="ARBA" id="ARBA00023295"/>
    </source>
</evidence>
<dbReference type="Gene3D" id="2.60.40.290">
    <property type="match status" value="1"/>
</dbReference>
<keyword evidence="9" id="KW-1185">Reference proteome</keyword>
<dbReference type="SUPFAM" id="SSF49384">
    <property type="entry name" value="Carbohydrate-binding domain"/>
    <property type="match status" value="1"/>
</dbReference>
<dbReference type="InterPro" id="IPR036116">
    <property type="entry name" value="FN3_sf"/>
</dbReference>
<dbReference type="SUPFAM" id="SSF51445">
    <property type="entry name" value="(Trans)glycosidases"/>
    <property type="match status" value="1"/>
</dbReference>
<dbReference type="InterPro" id="IPR003961">
    <property type="entry name" value="FN3_dom"/>
</dbReference>
<keyword evidence="2" id="KW-0378">Hydrolase</keyword>
<keyword evidence="3" id="KW-0624">Polysaccharide degradation</keyword>
<evidence type="ECO:0000256" key="4">
    <source>
        <dbReference type="SAM" id="SignalP"/>
    </source>
</evidence>
<dbReference type="Proteomes" id="UP000183413">
    <property type="component" value="Unassembled WGS sequence"/>
</dbReference>
<dbReference type="EMBL" id="FOVH01000029">
    <property type="protein sequence ID" value="SFQ37676.1"/>
    <property type="molecule type" value="Genomic_DNA"/>
</dbReference>
<evidence type="ECO:0000313" key="8">
    <source>
        <dbReference type="EMBL" id="SFQ37676.1"/>
    </source>
</evidence>
<dbReference type="PROSITE" id="PS51173">
    <property type="entry name" value="CBM2"/>
    <property type="match status" value="1"/>
</dbReference>
<dbReference type="InterPro" id="IPR008965">
    <property type="entry name" value="CBM2/CBM3_carb-bd_dom_sf"/>
</dbReference>
<feature type="domain" description="Fibronectin type-III" evidence="5">
    <location>
        <begin position="141"/>
        <end position="223"/>
    </location>
</feature>
<sequence length="519" mass="53676">MRRRRLLPGLLLTALCSLLLALLVPVPASAASVTATFTKSADWGSGYEAKYTIKNETAAAVPGWKVEFDLPSGSSVGTYWDALLTTSGQHAAFANREYNGSVAAGASVSFGFIVSGSGTPQNCTINGSSCTGGGNPGAPSAPGAPSVTGKTNTSLTLSWPASSGSVTGYRVYEGSAVRATVTGTSATIGGLATCSDHTYTVRAYNSAGESAASGSVTATTSGCTTPPAGGKHAAPYLYMGWGEPPNPATVMNATGIKWFTMAFILSGGGCNAAWDGNRPLRGGADEQAIAQIRAAGGDVLPSIGGWSGNKLGPNCSSPEALAGAYQQVIDAFGLKAVDVDIENSDEFENEVVQDRILGALKIVKQRNPGIQTILTFGTSTTGPNYWGTRLINRAAALQANVDVFTIMPFDFGGGADMYGNTVNASEGLKNALKSAFGWSDATAYSHMGISGMNGLSDQQELTSPATWTRIRDWAKSHGLARLAYWSVNRDRPCPGGGVTSSCSGIDQQNWEFTRITAGF</sequence>
<dbReference type="GO" id="GO:0000272">
    <property type="term" value="P:polysaccharide catabolic process"/>
    <property type="evidence" value="ECO:0007669"/>
    <property type="project" value="UniProtKB-KW"/>
</dbReference>
<dbReference type="InterPro" id="IPR012291">
    <property type="entry name" value="CBM2_carb-bd_dom_sf"/>
</dbReference>
<dbReference type="Gene3D" id="3.20.20.80">
    <property type="entry name" value="Glycosidases"/>
    <property type="match status" value="1"/>
</dbReference>
<organism evidence="8 9">
    <name type="scientific">Actinomadura madurae</name>
    <dbReference type="NCBI Taxonomy" id="1993"/>
    <lineage>
        <taxon>Bacteria</taxon>
        <taxon>Bacillati</taxon>
        <taxon>Actinomycetota</taxon>
        <taxon>Actinomycetes</taxon>
        <taxon>Streptosporangiales</taxon>
        <taxon>Thermomonosporaceae</taxon>
        <taxon>Actinomadura</taxon>
    </lineage>
</organism>
<dbReference type="Pfam" id="PF00553">
    <property type="entry name" value="CBM_2"/>
    <property type="match status" value="1"/>
</dbReference>
<reference evidence="8 9" key="1">
    <citation type="submission" date="2016-10" db="EMBL/GenBank/DDBJ databases">
        <authorList>
            <person name="de Groot N.N."/>
        </authorList>
    </citation>
    <scope>NUCLEOTIDE SEQUENCE [LARGE SCALE GENOMIC DNA]</scope>
    <source>
        <strain evidence="8 9">DSM 43067</strain>
    </source>
</reference>
<dbReference type="CDD" id="cd00063">
    <property type="entry name" value="FN3"/>
    <property type="match status" value="1"/>
</dbReference>
<dbReference type="InterPro" id="IPR052750">
    <property type="entry name" value="GH18_Chitinase"/>
</dbReference>
<keyword evidence="4" id="KW-0732">Signal</keyword>
<dbReference type="AlphaFoldDB" id="A0A1I5Y0I1"/>
<dbReference type="STRING" id="1993.SAMN04489713_12916"/>
<keyword evidence="1" id="KW-0119">Carbohydrate metabolism</keyword>
<dbReference type="PANTHER" id="PTHR42976:SF1">
    <property type="entry name" value="GH18 DOMAIN-CONTAINING PROTEIN-RELATED"/>
    <property type="match status" value="1"/>
</dbReference>
<dbReference type="Pfam" id="PF00041">
    <property type="entry name" value="fn3"/>
    <property type="match status" value="1"/>
</dbReference>
<dbReference type="GO" id="GO:0030247">
    <property type="term" value="F:polysaccharide binding"/>
    <property type="evidence" value="ECO:0007669"/>
    <property type="project" value="UniProtKB-UniRule"/>
</dbReference>
<proteinExistence type="predicted"/>